<dbReference type="InterPro" id="IPR036005">
    <property type="entry name" value="Creatinase/aminopeptidase-like"/>
</dbReference>
<dbReference type="RefSeq" id="WP_006166721.1">
    <property type="nucleotide sequence ID" value="NZ_AOIN01000044.1"/>
</dbReference>
<feature type="compositionally biased region" description="Acidic residues" evidence="1">
    <location>
        <begin position="20"/>
        <end position="29"/>
    </location>
</feature>
<dbReference type="PANTHER" id="PTHR46112">
    <property type="entry name" value="AMINOPEPTIDASE"/>
    <property type="match status" value="1"/>
</dbReference>
<sequence length="424" mass="45029">MTDADSDFTRCNTGAAGSDGDGDRDEEPEPATATPTSTALIDETLTQRDAAAFVHVGQAHEPTIQYCLDRWTQAVVNDEVVTDPPTDADLVALSFNGEGWEMWARPRKPGRGESDTHPAFQLASTLADRHGSATVLTPPTIPHDAALYLENAGLTLISTDVLERARTRKTPGERARIETAQAAARAGIRRVATVLADARVIDGKLVTDGDVEETEPITPERLRIEVDEAIVSAGAYPAGNTAINPESDPERVPSTAGTADTALRPGVPIVIRTAPREPGGYYGGLVRTLVVDGDGGRERRAHVGATQSFRSASAMLTADTETVGAVEADLEAEVRAFGFEDADAVETSVGGVGLAALESPCELTDEIEPGSVVQLESAVRVEEGVWLRVSDVLARGHGQDRDEGRPEWLAPLSRSLDPETVRES</sequence>
<feature type="region of interest" description="Disordered" evidence="1">
    <location>
        <begin position="396"/>
        <end position="424"/>
    </location>
</feature>
<feature type="compositionally biased region" description="Basic and acidic residues" evidence="1">
    <location>
        <begin position="397"/>
        <end position="406"/>
    </location>
</feature>
<dbReference type="InterPro" id="IPR050659">
    <property type="entry name" value="Peptidase_M24B"/>
</dbReference>
<comment type="caution">
    <text evidence="2">The sequence shown here is derived from an EMBL/GenBank/DDBJ whole genome shotgun (WGS) entry which is preliminary data.</text>
</comment>
<dbReference type="Gene3D" id="3.90.230.10">
    <property type="entry name" value="Creatinase/methionine aminopeptidase superfamily"/>
    <property type="match status" value="1"/>
</dbReference>
<evidence type="ECO:0000256" key="1">
    <source>
        <dbReference type="SAM" id="MobiDB-lite"/>
    </source>
</evidence>
<dbReference type="Proteomes" id="UP000011693">
    <property type="component" value="Unassembled WGS sequence"/>
</dbReference>
<gene>
    <name evidence="2" type="ORF">C482_06644</name>
</gene>
<accession>M0ART4</accession>
<dbReference type="SUPFAM" id="SSF55920">
    <property type="entry name" value="Creatinase/aminopeptidase"/>
    <property type="match status" value="1"/>
</dbReference>
<dbReference type="PANTHER" id="PTHR46112:SF2">
    <property type="entry name" value="XAA-PRO AMINOPEPTIDASE P-RELATED"/>
    <property type="match status" value="1"/>
</dbReference>
<protein>
    <submittedName>
        <fullName evidence="2">Peptidase M24</fullName>
    </submittedName>
</protein>
<keyword evidence="3" id="KW-1185">Reference proteome</keyword>
<evidence type="ECO:0000313" key="3">
    <source>
        <dbReference type="Proteomes" id="UP000011693"/>
    </source>
</evidence>
<name>M0ART4_9EURY</name>
<dbReference type="STRING" id="1227492.C482_06644"/>
<feature type="region of interest" description="Disordered" evidence="1">
    <location>
        <begin position="1"/>
        <end position="37"/>
    </location>
</feature>
<dbReference type="PATRIC" id="fig|1227492.4.peg.1290"/>
<evidence type="ECO:0000313" key="2">
    <source>
        <dbReference type="EMBL" id="ELZ01431.1"/>
    </source>
</evidence>
<organism evidence="2 3">
    <name type="scientific">Natrialba chahannaoensis JCM 10990</name>
    <dbReference type="NCBI Taxonomy" id="1227492"/>
    <lineage>
        <taxon>Archaea</taxon>
        <taxon>Methanobacteriati</taxon>
        <taxon>Methanobacteriota</taxon>
        <taxon>Stenosarchaea group</taxon>
        <taxon>Halobacteria</taxon>
        <taxon>Halobacteriales</taxon>
        <taxon>Natrialbaceae</taxon>
        <taxon>Natrialba</taxon>
    </lineage>
</organism>
<dbReference type="AlphaFoldDB" id="M0ART4"/>
<dbReference type="EMBL" id="AOIN01000044">
    <property type="protein sequence ID" value="ELZ01431.1"/>
    <property type="molecule type" value="Genomic_DNA"/>
</dbReference>
<proteinExistence type="predicted"/>
<dbReference type="OrthoDB" id="200535at2157"/>
<reference evidence="2 3" key="1">
    <citation type="journal article" date="2014" name="PLoS Genet.">
        <title>Phylogenetically driven sequencing of extremely halophilic archaea reveals strategies for static and dynamic osmo-response.</title>
        <authorList>
            <person name="Becker E.A."/>
            <person name="Seitzer P.M."/>
            <person name="Tritt A."/>
            <person name="Larsen D."/>
            <person name="Krusor M."/>
            <person name="Yao A.I."/>
            <person name="Wu D."/>
            <person name="Madern D."/>
            <person name="Eisen J.A."/>
            <person name="Darling A.E."/>
            <person name="Facciotti M.T."/>
        </authorList>
    </citation>
    <scope>NUCLEOTIDE SEQUENCE [LARGE SCALE GENOMIC DNA]</scope>
    <source>
        <strain evidence="2 3">JCM 10990</strain>
    </source>
</reference>
<feature type="region of interest" description="Disordered" evidence="1">
    <location>
        <begin position="237"/>
        <end position="260"/>
    </location>
</feature>